<dbReference type="Proteomes" id="UP000031572">
    <property type="component" value="Unassembled WGS sequence"/>
</dbReference>
<comment type="caution">
    <text evidence="1">The sequence shown here is derived from an EMBL/GenBank/DDBJ whole genome shotgun (WGS) entry which is preliminary data.</text>
</comment>
<proteinExistence type="predicted"/>
<accession>A0A0C1Y0M7</accession>
<organism evidence="1 2">
    <name type="scientific">Noviherbaspirillum autotrophicum</name>
    <dbReference type="NCBI Taxonomy" id="709839"/>
    <lineage>
        <taxon>Bacteria</taxon>
        <taxon>Pseudomonadati</taxon>
        <taxon>Pseudomonadota</taxon>
        <taxon>Betaproteobacteria</taxon>
        <taxon>Burkholderiales</taxon>
        <taxon>Oxalobacteraceae</taxon>
        <taxon>Noviherbaspirillum</taxon>
    </lineage>
</organism>
<sequence>MPESSHAIAEGLRCKESGEAKTLYINLSDHGHFGMGAYDSDFGGKLQDYACPEEAIKAALERLPKVG</sequence>
<name>A0A0C1Y0M7_9BURK</name>
<dbReference type="AlphaFoldDB" id="A0A0C1Y0M7"/>
<dbReference type="EMBL" id="JWJG01000028">
    <property type="protein sequence ID" value="KIF80603.1"/>
    <property type="molecule type" value="Genomic_DNA"/>
</dbReference>
<evidence type="ECO:0000313" key="2">
    <source>
        <dbReference type="Proteomes" id="UP000031572"/>
    </source>
</evidence>
<gene>
    <name evidence="1" type="ORF">TSA66_06900</name>
</gene>
<reference evidence="1 2" key="1">
    <citation type="submission" date="2014-12" db="EMBL/GenBank/DDBJ databases">
        <title>Denitrispirillum autotrophicum gen. nov., sp. nov., Denitrifying, Facultatively Autotrophic Bacteria Isolated from Rice Paddy Soil.</title>
        <authorList>
            <person name="Ishii S."/>
            <person name="Ashida N."/>
            <person name="Ohno H."/>
            <person name="Otsuka S."/>
            <person name="Yokota A."/>
            <person name="Senoo K."/>
        </authorList>
    </citation>
    <scope>NUCLEOTIDE SEQUENCE [LARGE SCALE GENOMIC DNA]</scope>
    <source>
        <strain evidence="1 2">TSA66</strain>
    </source>
</reference>
<keyword evidence="2" id="KW-1185">Reference proteome</keyword>
<evidence type="ECO:0000313" key="1">
    <source>
        <dbReference type="EMBL" id="KIF80603.1"/>
    </source>
</evidence>
<dbReference type="RefSeq" id="WP_040039506.1">
    <property type="nucleotide sequence ID" value="NZ_JWJG01000028.1"/>
</dbReference>
<protein>
    <submittedName>
        <fullName evidence="1">Uncharacterized protein</fullName>
    </submittedName>
</protein>
<dbReference type="STRING" id="709839.TSA66_06900"/>